<evidence type="ECO:0000256" key="2">
    <source>
        <dbReference type="SAM" id="Phobius"/>
    </source>
</evidence>
<feature type="transmembrane region" description="Helical" evidence="2">
    <location>
        <begin position="443"/>
        <end position="468"/>
    </location>
</feature>
<dbReference type="WBParaSite" id="PDA_v2.g1681.t1">
    <property type="protein sequence ID" value="PDA_v2.g1681.t1"/>
    <property type="gene ID" value="PDA_v2.g1681"/>
</dbReference>
<keyword evidence="3" id="KW-0732">Signal</keyword>
<evidence type="ECO:0000313" key="5">
    <source>
        <dbReference type="WBParaSite" id="PDA_v2.g1681.t1"/>
    </source>
</evidence>
<dbReference type="Proteomes" id="UP000887578">
    <property type="component" value="Unplaced"/>
</dbReference>
<feature type="compositionally biased region" description="Polar residues" evidence="1">
    <location>
        <begin position="556"/>
        <end position="595"/>
    </location>
</feature>
<dbReference type="AlphaFoldDB" id="A0A914PF10"/>
<feature type="signal peptide" evidence="3">
    <location>
        <begin position="1"/>
        <end position="25"/>
    </location>
</feature>
<sequence>MDGRKEMKLSLFFISFLLLPYLTELIYVPHCGSFPSQNVLKPPIHVAAIIESDAGTLGTTNHAFLFHQIHCALNEQHSKVQIDGWKVDNEYKTCTNINSDNPTENIVQAAAFSSPPEHSRTLCEILEVAKKCANQYNKNGIGTEKLHIIAGLLLHDEIGNCKIEEMFPSVNFHLTIFWVHGHRKPPSVHSEIIDYAILESITDITPKDGWIMPEVSLEQLKEAKEAGNGNPIFDSLYLRLKRMSDNAKGRTTTRKSRRPQRMKEIQLTTPIASLSSLPSTTTSPIMTTEILSPEKSNLASFLFDCQTAAAASKSEESGNIKKRFADDNEIFSPCLLLFLLRLLPGNSSTNLNNYGKMIKEISATHLTSADYSDISSTSSIAGSSDTTVTSTTTEETTVAPNITSSTQSFNATVILNTTKNAAEEELSFLEEIGKAFGNKDHGILYLLLIILFVLLILCGISILIYCLWPKTDHYEVRSKTKPSDGNSNIQYTVGGKATTPKDGTSAKAPTSTESAKKKKQNSSKKDAASSNKKQNSNVIKKTSDVSSKKSPVKSILTKSPHQKLQNPSKKEAVNQQKPITSHSISSLSDRTQTNIEVPPPPISPAGITPAPSALSLVENTNMKFNDNKNFEAPPELQPPGIDNNNNNPLSLY</sequence>
<feature type="region of interest" description="Disordered" evidence="1">
    <location>
        <begin position="477"/>
        <end position="652"/>
    </location>
</feature>
<accession>A0A914PF10</accession>
<proteinExistence type="predicted"/>
<keyword evidence="2" id="KW-1133">Transmembrane helix</keyword>
<keyword evidence="4" id="KW-1185">Reference proteome</keyword>
<keyword evidence="2" id="KW-0812">Transmembrane</keyword>
<protein>
    <submittedName>
        <fullName evidence="5">Uncharacterized protein</fullName>
    </submittedName>
</protein>
<evidence type="ECO:0000256" key="3">
    <source>
        <dbReference type="SAM" id="SignalP"/>
    </source>
</evidence>
<feature type="region of interest" description="Disordered" evidence="1">
    <location>
        <begin position="374"/>
        <end position="401"/>
    </location>
</feature>
<name>A0A914PF10_9BILA</name>
<feature type="compositionally biased region" description="Polar residues" evidence="1">
    <location>
        <begin position="642"/>
        <end position="652"/>
    </location>
</feature>
<keyword evidence="2" id="KW-0472">Membrane</keyword>
<feature type="compositionally biased region" description="Low complexity" evidence="1">
    <location>
        <begin position="604"/>
        <end position="613"/>
    </location>
</feature>
<organism evidence="4 5">
    <name type="scientific">Panagrolaimus davidi</name>
    <dbReference type="NCBI Taxonomy" id="227884"/>
    <lineage>
        <taxon>Eukaryota</taxon>
        <taxon>Metazoa</taxon>
        <taxon>Ecdysozoa</taxon>
        <taxon>Nematoda</taxon>
        <taxon>Chromadorea</taxon>
        <taxon>Rhabditida</taxon>
        <taxon>Tylenchina</taxon>
        <taxon>Panagrolaimomorpha</taxon>
        <taxon>Panagrolaimoidea</taxon>
        <taxon>Panagrolaimidae</taxon>
        <taxon>Panagrolaimus</taxon>
    </lineage>
</organism>
<feature type="chain" id="PRO_5037455998" evidence="3">
    <location>
        <begin position="26"/>
        <end position="652"/>
    </location>
</feature>
<evidence type="ECO:0000313" key="4">
    <source>
        <dbReference type="Proteomes" id="UP000887578"/>
    </source>
</evidence>
<reference evidence="5" key="1">
    <citation type="submission" date="2022-11" db="UniProtKB">
        <authorList>
            <consortium name="WormBaseParasite"/>
        </authorList>
    </citation>
    <scope>IDENTIFICATION</scope>
</reference>
<evidence type="ECO:0000256" key="1">
    <source>
        <dbReference type="SAM" id="MobiDB-lite"/>
    </source>
</evidence>
<feature type="compositionally biased region" description="Low complexity" evidence="1">
    <location>
        <begin position="374"/>
        <end position="398"/>
    </location>
</feature>
<feature type="compositionally biased region" description="Low complexity" evidence="1">
    <location>
        <begin position="528"/>
        <end position="540"/>
    </location>
</feature>